<evidence type="ECO:0000313" key="3">
    <source>
        <dbReference type="Proteomes" id="UP000055702"/>
    </source>
</evidence>
<name>A0A125BEP5_SHEFR</name>
<comment type="caution">
    <text evidence="2">The sequence shown here is derived from an EMBL/GenBank/DDBJ whole genome shotgun (WGS) entry which is preliminary data.</text>
</comment>
<dbReference type="Pfam" id="PF03692">
    <property type="entry name" value="CxxCxxCC"/>
    <property type="match status" value="1"/>
</dbReference>
<comment type="similarity">
    <text evidence="1">Belongs to the UPF0260 family.</text>
</comment>
<dbReference type="RefSeq" id="WP_059745353.1">
    <property type="nucleotide sequence ID" value="NZ_JBOZPT010000001.1"/>
</dbReference>
<evidence type="ECO:0000256" key="1">
    <source>
        <dbReference type="HAMAP-Rule" id="MF_00676"/>
    </source>
</evidence>
<dbReference type="NCBIfam" id="NF003507">
    <property type="entry name" value="PRK05170.2-5"/>
    <property type="match status" value="1"/>
</dbReference>
<sequence length="148" mass="16956">MMTQFWTTTPLEKMTPEQWESLCDGCGKCCLNKIIDDETDELYYTNAACHLLDNDTCGCRRYPDRFTYVPECTAITPENIAELTWLPDSCAYRRLHVGKGLPSWHPLLTGNKEAMHAAGISVKDKTVNEMKVKYLEDCIVLWPMLDVE</sequence>
<dbReference type="PANTHER" id="PTHR37421">
    <property type="entry name" value="UPF0260 PROTEIN YCGN"/>
    <property type="match status" value="1"/>
</dbReference>
<dbReference type="EMBL" id="LRDC01000013">
    <property type="protein sequence ID" value="KVX02455.1"/>
    <property type="molecule type" value="Genomic_DNA"/>
</dbReference>
<dbReference type="PIRSF" id="PIRSF006173">
    <property type="entry name" value="UCP006173"/>
    <property type="match status" value="1"/>
</dbReference>
<dbReference type="PANTHER" id="PTHR37421:SF1">
    <property type="entry name" value="UPF0260 PROTEIN YCGN"/>
    <property type="match status" value="1"/>
</dbReference>
<dbReference type="Proteomes" id="UP000055702">
    <property type="component" value="Unassembled WGS sequence"/>
</dbReference>
<dbReference type="NCBIfam" id="NF003501">
    <property type="entry name" value="PRK05170.1-5"/>
    <property type="match status" value="1"/>
</dbReference>
<reference evidence="2 3" key="1">
    <citation type="submission" date="2016-01" db="EMBL/GenBank/DDBJ databases">
        <title>Draft genome of the antarctic isolate Shewanella frigidimarina Ag06-30.</title>
        <authorList>
            <person name="Parmeciano Di Noto G."/>
            <person name="Vazquez S."/>
            <person name="Mac Cormack W."/>
            <person name="Iriarte A."/>
            <person name="Quiroga C."/>
        </authorList>
    </citation>
    <scope>NUCLEOTIDE SEQUENCE [LARGE SCALE GENOMIC DNA]</scope>
    <source>
        <strain evidence="2 3">Ag06-30</strain>
    </source>
</reference>
<dbReference type="InterPro" id="IPR005358">
    <property type="entry name" value="Puta_zinc/iron-chelating_dom"/>
</dbReference>
<protein>
    <recommendedName>
        <fullName evidence="1">UPF0260 protein AWJ07_14100</fullName>
    </recommendedName>
</protein>
<proteinExistence type="inferred from homology"/>
<gene>
    <name evidence="2" type="ORF">AWJ07_14100</name>
</gene>
<dbReference type="InterPro" id="IPR008228">
    <property type="entry name" value="UCP006173"/>
</dbReference>
<dbReference type="AlphaFoldDB" id="A0A125BEP5"/>
<evidence type="ECO:0000313" key="2">
    <source>
        <dbReference type="EMBL" id="KVX02455.1"/>
    </source>
</evidence>
<organism evidence="2">
    <name type="scientific">Shewanella frigidimarina</name>
    <dbReference type="NCBI Taxonomy" id="56812"/>
    <lineage>
        <taxon>Bacteria</taxon>
        <taxon>Pseudomonadati</taxon>
        <taxon>Pseudomonadota</taxon>
        <taxon>Gammaproteobacteria</taxon>
        <taxon>Alteromonadales</taxon>
        <taxon>Shewanellaceae</taxon>
        <taxon>Shewanella</taxon>
    </lineage>
</organism>
<dbReference type="HAMAP" id="MF_00676">
    <property type="entry name" value="UPF0260"/>
    <property type="match status" value="1"/>
</dbReference>
<accession>A0A125BEP5</accession>
<dbReference type="NCBIfam" id="NF003500">
    <property type="entry name" value="PRK05170.1-4"/>
    <property type="match status" value="1"/>
</dbReference>